<keyword evidence="3" id="KW-1185">Reference proteome</keyword>
<comment type="caution">
    <text evidence="2">The sequence shown here is derived from an EMBL/GenBank/DDBJ whole genome shotgun (WGS) entry which is preliminary data.</text>
</comment>
<keyword evidence="1" id="KW-0732">Signal</keyword>
<feature type="signal peptide" evidence="1">
    <location>
        <begin position="1"/>
        <end position="18"/>
    </location>
</feature>
<evidence type="ECO:0000313" key="3">
    <source>
        <dbReference type="Proteomes" id="UP001302602"/>
    </source>
</evidence>
<protein>
    <recommendedName>
        <fullName evidence="4">SH3 domain-containing protein</fullName>
    </recommendedName>
</protein>
<gene>
    <name evidence="2" type="ORF">N657DRAFT_678538</name>
</gene>
<evidence type="ECO:0008006" key="4">
    <source>
        <dbReference type="Google" id="ProtNLM"/>
    </source>
</evidence>
<sequence>MKLISLLTAAFLPMGLLAAPVAEDGVADIEAREPADVSTNEPAPGLSQRESRGCTIVGANNVKCRAGASTSSKVVYTFDKGDRFVFSCVKTGECVTINGAVNCGWDYLYQGGQGCYVNGHYTDSGCTLANLGRC</sequence>
<dbReference type="RefSeq" id="XP_062649179.1">
    <property type="nucleotide sequence ID" value="XM_062796079.1"/>
</dbReference>
<dbReference type="Gene3D" id="2.30.30.40">
    <property type="entry name" value="SH3 Domains"/>
    <property type="match status" value="1"/>
</dbReference>
<name>A0AAN6Z5J7_9PEZI</name>
<feature type="chain" id="PRO_5042945978" description="SH3 domain-containing protein" evidence="1">
    <location>
        <begin position="19"/>
        <end position="134"/>
    </location>
</feature>
<dbReference type="GeneID" id="87832847"/>
<proteinExistence type="predicted"/>
<accession>A0AAN6Z5J7</accession>
<evidence type="ECO:0000256" key="1">
    <source>
        <dbReference type="SAM" id="SignalP"/>
    </source>
</evidence>
<evidence type="ECO:0000313" key="2">
    <source>
        <dbReference type="EMBL" id="KAK4125408.1"/>
    </source>
</evidence>
<dbReference type="Proteomes" id="UP001302602">
    <property type="component" value="Unassembled WGS sequence"/>
</dbReference>
<reference evidence="2" key="2">
    <citation type="submission" date="2023-05" db="EMBL/GenBank/DDBJ databases">
        <authorList>
            <consortium name="Lawrence Berkeley National Laboratory"/>
            <person name="Steindorff A."/>
            <person name="Hensen N."/>
            <person name="Bonometti L."/>
            <person name="Westerberg I."/>
            <person name="Brannstrom I.O."/>
            <person name="Guillou S."/>
            <person name="Cros-Aarteil S."/>
            <person name="Calhoun S."/>
            <person name="Haridas S."/>
            <person name="Kuo A."/>
            <person name="Mondo S."/>
            <person name="Pangilinan J."/>
            <person name="Riley R."/>
            <person name="Labutti K."/>
            <person name="Andreopoulos B."/>
            <person name="Lipzen A."/>
            <person name="Chen C."/>
            <person name="Yanf M."/>
            <person name="Daum C."/>
            <person name="Ng V."/>
            <person name="Clum A."/>
            <person name="Ohm R."/>
            <person name="Martin F."/>
            <person name="Silar P."/>
            <person name="Natvig D."/>
            <person name="Lalanne C."/>
            <person name="Gautier V."/>
            <person name="Ament-Velasquez S.L."/>
            <person name="Kruys A."/>
            <person name="Hutchinson M.I."/>
            <person name="Powell A.J."/>
            <person name="Barry K."/>
            <person name="Miller A.N."/>
            <person name="Grigoriev I.V."/>
            <person name="Debuchy R."/>
            <person name="Gladieux P."/>
            <person name="Thoren M.H."/>
            <person name="Johannesson H."/>
        </authorList>
    </citation>
    <scope>NUCLEOTIDE SEQUENCE</scope>
    <source>
        <strain evidence="2">CBS 731.68</strain>
    </source>
</reference>
<dbReference type="EMBL" id="MU853225">
    <property type="protein sequence ID" value="KAK4125408.1"/>
    <property type="molecule type" value="Genomic_DNA"/>
</dbReference>
<reference evidence="2" key="1">
    <citation type="journal article" date="2023" name="Mol. Phylogenet. Evol.">
        <title>Genome-scale phylogeny and comparative genomics of the fungal order Sordariales.</title>
        <authorList>
            <person name="Hensen N."/>
            <person name="Bonometti L."/>
            <person name="Westerberg I."/>
            <person name="Brannstrom I.O."/>
            <person name="Guillou S."/>
            <person name="Cros-Aarteil S."/>
            <person name="Calhoun S."/>
            <person name="Haridas S."/>
            <person name="Kuo A."/>
            <person name="Mondo S."/>
            <person name="Pangilinan J."/>
            <person name="Riley R."/>
            <person name="LaButti K."/>
            <person name="Andreopoulos B."/>
            <person name="Lipzen A."/>
            <person name="Chen C."/>
            <person name="Yan M."/>
            <person name="Daum C."/>
            <person name="Ng V."/>
            <person name="Clum A."/>
            <person name="Steindorff A."/>
            <person name="Ohm R.A."/>
            <person name="Martin F."/>
            <person name="Silar P."/>
            <person name="Natvig D.O."/>
            <person name="Lalanne C."/>
            <person name="Gautier V."/>
            <person name="Ament-Velasquez S.L."/>
            <person name="Kruys A."/>
            <person name="Hutchinson M.I."/>
            <person name="Powell A.J."/>
            <person name="Barry K."/>
            <person name="Miller A.N."/>
            <person name="Grigoriev I.V."/>
            <person name="Debuchy R."/>
            <person name="Gladieux P."/>
            <person name="Hiltunen Thoren M."/>
            <person name="Johannesson H."/>
        </authorList>
    </citation>
    <scope>NUCLEOTIDE SEQUENCE</scope>
    <source>
        <strain evidence="2">CBS 731.68</strain>
    </source>
</reference>
<organism evidence="2 3">
    <name type="scientific">Parathielavia appendiculata</name>
    <dbReference type="NCBI Taxonomy" id="2587402"/>
    <lineage>
        <taxon>Eukaryota</taxon>
        <taxon>Fungi</taxon>
        <taxon>Dikarya</taxon>
        <taxon>Ascomycota</taxon>
        <taxon>Pezizomycotina</taxon>
        <taxon>Sordariomycetes</taxon>
        <taxon>Sordariomycetidae</taxon>
        <taxon>Sordariales</taxon>
        <taxon>Chaetomiaceae</taxon>
        <taxon>Parathielavia</taxon>
    </lineage>
</organism>
<dbReference type="AlphaFoldDB" id="A0AAN6Z5J7"/>